<dbReference type="AlphaFoldDB" id="A0ABD2ZKQ9"/>
<reference evidence="1 2" key="1">
    <citation type="submission" date="2024-11" db="EMBL/GenBank/DDBJ databases">
        <title>A near-complete genome assembly of Cinchona calisaya.</title>
        <authorList>
            <person name="Lian D.C."/>
            <person name="Zhao X.W."/>
            <person name="Wei L."/>
        </authorList>
    </citation>
    <scope>NUCLEOTIDE SEQUENCE [LARGE SCALE GENOMIC DNA]</scope>
    <source>
        <tissue evidence="1">Nenye</tissue>
    </source>
</reference>
<accession>A0ABD2ZKQ9</accession>
<keyword evidence="2" id="KW-1185">Reference proteome</keyword>
<gene>
    <name evidence="1" type="ORF">ACH5RR_021409</name>
</gene>
<name>A0ABD2ZKQ9_9GENT</name>
<organism evidence="1 2">
    <name type="scientific">Cinchona calisaya</name>
    <dbReference type="NCBI Taxonomy" id="153742"/>
    <lineage>
        <taxon>Eukaryota</taxon>
        <taxon>Viridiplantae</taxon>
        <taxon>Streptophyta</taxon>
        <taxon>Embryophyta</taxon>
        <taxon>Tracheophyta</taxon>
        <taxon>Spermatophyta</taxon>
        <taxon>Magnoliopsida</taxon>
        <taxon>eudicotyledons</taxon>
        <taxon>Gunneridae</taxon>
        <taxon>Pentapetalae</taxon>
        <taxon>asterids</taxon>
        <taxon>lamiids</taxon>
        <taxon>Gentianales</taxon>
        <taxon>Rubiaceae</taxon>
        <taxon>Cinchonoideae</taxon>
        <taxon>Cinchoneae</taxon>
        <taxon>Cinchona</taxon>
    </lineage>
</organism>
<sequence>MNFRAAAFRGQISRKIHILLFSLAGELAQGSEKNMTLIDSTISGPKSKPTFLMKNEIAKAVEDELEKVTIFEENYMFMCYIGYVTYGYEIVQTLIIDIEPDEYVKCSMYEINAGRICLSDDR</sequence>
<proteinExistence type="predicted"/>
<comment type="caution">
    <text evidence="1">The sequence shown here is derived from an EMBL/GenBank/DDBJ whole genome shotgun (WGS) entry which is preliminary data.</text>
</comment>
<evidence type="ECO:0000313" key="2">
    <source>
        <dbReference type="Proteomes" id="UP001630127"/>
    </source>
</evidence>
<protein>
    <submittedName>
        <fullName evidence="1">Uncharacterized protein</fullName>
    </submittedName>
</protein>
<evidence type="ECO:0000313" key="1">
    <source>
        <dbReference type="EMBL" id="KAL3518820.1"/>
    </source>
</evidence>
<dbReference type="EMBL" id="JBJUIK010000009">
    <property type="protein sequence ID" value="KAL3518820.1"/>
    <property type="molecule type" value="Genomic_DNA"/>
</dbReference>
<dbReference type="Proteomes" id="UP001630127">
    <property type="component" value="Unassembled WGS sequence"/>
</dbReference>